<keyword evidence="2 4" id="KW-0560">Oxidoreductase</keyword>
<keyword evidence="1" id="KW-0521">NADP</keyword>
<dbReference type="InterPro" id="IPR013752">
    <property type="entry name" value="KPA_reductase"/>
</dbReference>
<sequence>MLQDILAKRKTEIEALNGAISRLARENEIPTPYNDLLTLLIKFKEKRESQGPGPRG</sequence>
<dbReference type="Pfam" id="PF08546">
    <property type="entry name" value="ApbA_C"/>
    <property type="match status" value="1"/>
</dbReference>
<dbReference type="PANTHER" id="PTHR43765">
    <property type="entry name" value="2-DEHYDROPANTOATE 2-REDUCTASE-RELATED"/>
    <property type="match status" value="1"/>
</dbReference>
<dbReference type="Gene3D" id="1.10.1040.10">
    <property type="entry name" value="N-(1-d-carboxylethyl)-l-norvaline Dehydrogenase, domain 2"/>
    <property type="match status" value="1"/>
</dbReference>
<dbReference type="EC" id="1.1.1.169" evidence="4"/>
<evidence type="ECO:0000259" key="3">
    <source>
        <dbReference type="Pfam" id="PF08546"/>
    </source>
</evidence>
<protein>
    <submittedName>
        <fullName evidence="4">2-dehydropantoate 2-reductase</fullName>
        <ecNumber evidence="4">1.1.1.169</ecNumber>
    </submittedName>
</protein>
<dbReference type="AlphaFoldDB" id="A0A0W8F555"/>
<dbReference type="PANTHER" id="PTHR43765:SF2">
    <property type="entry name" value="2-DEHYDROPANTOATE 2-REDUCTASE"/>
    <property type="match status" value="1"/>
</dbReference>
<feature type="domain" description="Ketopantoate reductase C-terminal" evidence="3">
    <location>
        <begin position="1"/>
        <end position="45"/>
    </location>
</feature>
<accession>A0A0W8F555</accession>
<dbReference type="GO" id="GO:0008677">
    <property type="term" value="F:2-dehydropantoate 2-reductase activity"/>
    <property type="evidence" value="ECO:0007669"/>
    <property type="project" value="UniProtKB-EC"/>
</dbReference>
<evidence type="ECO:0000256" key="1">
    <source>
        <dbReference type="ARBA" id="ARBA00022857"/>
    </source>
</evidence>
<name>A0A0W8F555_9ZZZZ</name>
<dbReference type="SUPFAM" id="SSF48179">
    <property type="entry name" value="6-phosphogluconate dehydrogenase C-terminal domain-like"/>
    <property type="match status" value="1"/>
</dbReference>
<dbReference type="EMBL" id="LNQE01001522">
    <property type="protein sequence ID" value="KUG15870.1"/>
    <property type="molecule type" value="Genomic_DNA"/>
</dbReference>
<reference evidence="4" key="1">
    <citation type="journal article" date="2015" name="Proc. Natl. Acad. Sci. U.S.A.">
        <title>Networks of energetic and metabolic interactions define dynamics in microbial communities.</title>
        <authorList>
            <person name="Embree M."/>
            <person name="Liu J.K."/>
            <person name="Al-Bassam M.M."/>
            <person name="Zengler K."/>
        </authorList>
    </citation>
    <scope>NUCLEOTIDE SEQUENCE</scope>
</reference>
<dbReference type="InterPro" id="IPR013328">
    <property type="entry name" value="6PGD_dom2"/>
</dbReference>
<gene>
    <name evidence="4" type="ORF">ASZ90_014474</name>
</gene>
<dbReference type="InterPro" id="IPR008927">
    <property type="entry name" value="6-PGluconate_DH-like_C_sf"/>
</dbReference>
<proteinExistence type="predicted"/>
<evidence type="ECO:0000256" key="2">
    <source>
        <dbReference type="ARBA" id="ARBA00023002"/>
    </source>
</evidence>
<organism evidence="4">
    <name type="scientific">hydrocarbon metagenome</name>
    <dbReference type="NCBI Taxonomy" id="938273"/>
    <lineage>
        <taxon>unclassified sequences</taxon>
        <taxon>metagenomes</taxon>
        <taxon>ecological metagenomes</taxon>
    </lineage>
</organism>
<dbReference type="GO" id="GO:0005737">
    <property type="term" value="C:cytoplasm"/>
    <property type="evidence" value="ECO:0007669"/>
    <property type="project" value="TreeGrafter"/>
</dbReference>
<dbReference type="GO" id="GO:0050661">
    <property type="term" value="F:NADP binding"/>
    <property type="evidence" value="ECO:0007669"/>
    <property type="project" value="TreeGrafter"/>
</dbReference>
<dbReference type="InterPro" id="IPR050838">
    <property type="entry name" value="Ketopantoate_reductase"/>
</dbReference>
<comment type="caution">
    <text evidence="4">The sequence shown here is derived from an EMBL/GenBank/DDBJ whole genome shotgun (WGS) entry which is preliminary data.</text>
</comment>
<evidence type="ECO:0000313" key="4">
    <source>
        <dbReference type="EMBL" id="KUG15870.1"/>
    </source>
</evidence>